<organism evidence="2 3">
    <name type="scientific">Nonomuraea purpurea</name>
    <dbReference type="NCBI Taxonomy" id="1849276"/>
    <lineage>
        <taxon>Bacteria</taxon>
        <taxon>Bacillati</taxon>
        <taxon>Actinomycetota</taxon>
        <taxon>Actinomycetes</taxon>
        <taxon>Streptosporangiales</taxon>
        <taxon>Streptosporangiaceae</taxon>
        <taxon>Nonomuraea</taxon>
    </lineage>
</organism>
<dbReference type="Proteomes" id="UP001595851">
    <property type="component" value="Unassembled WGS sequence"/>
</dbReference>
<gene>
    <name evidence="2" type="ORF">ACFOY2_29050</name>
</gene>
<evidence type="ECO:0008006" key="4">
    <source>
        <dbReference type="Google" id="ProtNLM"/>
    </source>
</evidence>
<feature type="signal peptide" evidence="1">
    <location>
        <begin position="1"/>
        <end position="25"/>
    </location>
</feature>
<accession>A0ABV8GG16</accession>
<sequence length="128" mass="12987">MKRILALAALVVAAAVVFIVGSLSAAEPFEQSVTGTRYAATVLIPEPVTGKAGVEVRVKSGDANAVAVSAVMPEMGHAVPEATAKQAAPGRFVAAGEPFSMSGVWELSIRLNGAAGEETLTVKALIAK</sequence>
<reference evidence="3" key="1">
    <citation type="journal article" date="2019" name="Int. J. Syst. Evol. Microbiol.">
        <title>The Global Catalogue of Microorganisms (GCM) 10K type strain sequencing project: providing services to taxonomists for standard genome sequencing and annotation.</title>
        <authorList>
            <consortium name="The Broad Institute Genomics Platform"/>
            <consortium name="The Broad Institute Genome Sequencing Center for Infectious Disease"/>
            <person name="Wu L."/>
            <person name="Ma J."/>
        </authorList>
    </citation>
    <scope>NUCLEOTIDE SEQUENCE [LARGE SCALE GENOMIC DNA]</scope>
    <source>
        <strain evidence="3">TBRC 1276</strain>
    </source>
</reference>
<comment type="caution">
    <text evidence="2">The sequence shown here is derived from an EMBL/GenBank/DDBJ whole genome shotgun (WGS) entry which is preliminary data.</text>
</comment>
<feature type="chain" id="PRO_5045613171" description="YtkA-like domain-containing protein" evidence="1">
    <location>
        <begin position="26"/>
        <end position="128"/>
    </location>
</feature>
<dbReference type="RefSeq" id="WP_379531260.1">
    <property type="nucleotide sequence ID" value="NZ_JBHSBI010000015.1"/>
</dbReference>
<protein>
    <recommendedName>
        <fullName evidence="4">YtkA-like domain-containing protein</fullName>
    </recommendedName>
</protein>
<evidence type="ECO:0000313" key="3">
    <source>
        <dbReference type="Proteomes" id="UP001595851"/>
    </source>
</evidence>
<keyword evidence="1" id="KW-0732">Signal</keyword>
<dbReference type="EMBL" id="JBHSBI010000015">
    <property type="protein sequence ID" value="MFC4011307.1"/>
    <property type="molecule type" value="Genomic_DNA"/>
</dbReference>
<evidence type="ECO:0000313" key="2">
    <source>
        <dbReference type="EMBL" id="MFC4011307.1"/>
    </source>
</evidence>
<evidence type="ECO:0000256" key="1">
    <source>
        <dbReference type="SAM" id="SignalP"/>
    </source>
</evidence>
<name>A0ABV8GG16_9ACTN</name>
<keyword evidence="3" id="KW-1185">Reference proteome</keyword>
<proteinExistence type="predicted"/>